<evidence type="ECO:0000256" key="1">
    <source>
        <dbReference type="ARBA" id="ARBA00004340"/>
    </source>
</evidence>
<reference evidence="5 6" key="1">
    <citation type="journal article" date="2006" name="Science">
        <title>Phytophthora genome sequences uncover evolutionary origins and mechanisms of pathogenesis.</title>
        <authorList>
            <person name="Tyler B.M."/>
            <person name="Tripathy S."/>
            <person name="Zhang X."/>
            <person name="Dehal P."/>
            <person name="Jiang R.H."/>
            <person name="Aerts A."/>
            <person name="Arredondo F.D."/>
            <person name="Baxter L."/>
            <person name="Bensasson D."/>
            <person name="Beynon J.L."/>
            <person name="Chapman J."/>
            <person name="Damasceno C.M."/>
            <person name="Dorrance A.E."/>
            <person name="Dou D."/>
            <person name="Dickerman A.W."/>
            <person name="Dubchak I.L."/>
            <person name="Garbelotto M."/>
            <person name="Gijzen M."/>
            <person name="Gordon S.G."/>
            <person name="Govers F."/>
            <person name="Grunwald N.J."/>
            <person name="Huang W."/>
            <person name="Ivors K.L."/>
            <person name="Jones R.W."/>
            <person name="Kamoun S."/>
            <person name="Krampis K."/>
            <person name="Lamour K.H."/>
            <person name="Lee M.K."/>
            <person name="McDonald W.H."/>
            <person name="Medina M."/>
            <person name="Meijer H.J."/>
            <person name="Nordberg E.K."/>
            <person name="Maclean D.J."/>
            <person name="Ospina-Giraldo M.D."/>
            <person name="Morris P.F."/>
            <person name="Phuntumart V."/>
            <person name="Putnam N.H."/>
            <person name="Rash S."/>
            <person name="Rose J.K."/>
            <person name="Sakihama Y."/>
            <person name="Salamov A.A."/>
            <person name="Savidor A."/>
            <person name="Scheuring C.F."/>
            <person name="Smith B.M."/>
            <person name="Sobral B.W."/>
            <person name="Terry A."/>
            <person name="Torto-Alalibo T.A."/>
            <person name="Win J."/>
            <person name="Xu Z."/>
            <person name="Zhang H."/>
            <person name="Grigoriev I.V."/>
            <person name="Rokhsar D.S."/>
            <person name="Boore J.L."/>
        </authorList>
    </citation>
    <scope>NUCLEOTIDE SEQUENCE [LARGE SCALE GENOMIC DNA]</scope>
    <source>
        <strain evidence="5 6">P6497</strain>
    </source>
</reference>
<dbReference type="AlphaFoldDB" id="G5A3Y9"/>
<evidence type="ECO:0000256" key="2">
    <source>
        <dbReference type="ARBA" id="ARBA00004613"/>
    </source>
</evidence>
<evidence type="ECO:0000313" key="5">
    <source>
        <dbReference type="EMBL" id="EGZ10249.1"/>
    </source>
</evidence>
<dbReference type="GO" id="GO:0043657">
    <property type="term" value="C:host cell"/>
    <property type="evidence" value="ECO:0007669"/>
    <property type="project" value="UniProtKB-SubCell"/>
</dbReference>
<dbReference type="InParanoid" id="G5A3Y9"/>
<feature type="non-terminal residue" evidence="5">
    <location>
        <position position="1"/>
    </location>
</feature>
<keyword evidence="6" id="KW-1185">Reference proteome</keyword>
<gene>
    <name evidence="5" type="ORF">PHYSODRAFT_429481</name>
</gene>
<feature type="non-terminal residue" evidence="5">
    <location>
        <position position="107"/>
    </location>
</feature>
<protein>
    <recommendedName>
        <fullName evidence="4">Crinkler effector protein N-terminal domain-containing protein</fullName>
    </recommendedName>
</protein>
<evidence type="ECO:0000259" key="4">
    <source>
        <dbReference type="Pfam" id="PF20147"/>
    </source>
</evidence>
<name>G5A3Y9_PHYSP</name>
<evidence type="ECO:0000313" key="6">
    <source>
        <dbReference type="Proteomes" id="UP000002640"/>
    </source>
</evidence>
<sequence length="107" mass="12138">FCLVVNAAGRVFAVTIDDSQLVSDLHDVIKERKMYQFPADDLQLFLAKRDDGKWLSLDEAAAVALDEEGRLQGFEPMNPGRWIKNPKHFGEDFQAKQEEVHVLVVLP</sequence>
<dbReference type="InterPro" id="IPR045379">
    <property type="entry name" value="Crinkler_N"/>
</dbReference>
<dbReference type="Pfam" id="PF20147">
    <property type="entry name" value="Crinkler"/>
    <property type="match status" value="1"/>
</dbReference>
<feature type="domain" description="Crinkler effector protein N-terminal" evidence="4">
    <location>
        <begin position="1"/>
        <end position="105"/>
    </location>
</feature>
<dbReference type="KEGG" id="psoj:PHYSODRAFT_429481"/>
<accession>G5A3Y9</accession>
<dbReference type="EMBL" id="JH159159">
    <property type="protein sequence ID" value="EGZ10249.1"/>
    <property type="molecule type" value="Genomic_DNA"/>
</dbReference>
<evidence type="ECO:0000256" key="3">
    <source>
        <dbReference type="ARBA" id="ARBA00022525"/>
    </source>
</evidence>
<dbReference type="GeneID" id="20652291"/>
<proteinExistence type="predicted"/>
<keyword evidence="3" id="KW-0964">Secreted</keyword>
<dbReference type="RefSeq" id="XP_009535110.1">
    <property type="nucleotide sequence ID" value="XM_009536815.1"/>
</dbReference>
<organism evidence="5 6">
    <name type="scientific">Phytophthora sojae (strain P6497)</name>
    <name type="common">Soybean stem and root rot agent</name>
    <name type="synonym">Phytophthora megasperma f. sp. glycines</name>
    <dbReference type="NCBI Taxonomy" id="1094619"/>
    <lineage>
        <taxon>Eukaryota</taxon>
        <taxon>Sar</taxon>
        <taxon>Stramenopiles</taxon>
        <taxon>Oomycota</taxon>
        <taxon>Peronosporomycetes</taxon>
        <taxon>Peronosporales</taxon>
        <taxon>Peronosporaceae</taxon>
        <taxon>Phytophthora</taxon>
    </lineage>
</organism>
<dbReference type="GO" id="GO:0005576">
    <property type="term" value="C:extracellular region"/>
    <property type="evidence" value="ECO:0007669"/>
    <property type="project" value="UniProtKB-SubCell"/>
</dbReference>
<dbReference type="Proteomes" id="UP000002640">
    <property type="component" value="Unassembled WGS sequence"/>
</dbReference>
<comment type="subcellular location">
    <subcellularLocation>
        <location evidence="1">Host cell</location>
    </subcellularLocation>
    <subcellularLocation>
        <location evidence="2">Secreted</location>
    </subcellularLocation>
</comment>